<feature type="domain" description="VTC" evidence="1">
    <location>
        <begin position="33"/>
        <end position="234"/>
    </location>
</feature>
<evidence type="ECO:0000313" key="3">
    <source>
        <dbReference type="Proteomes" id="UP001597510"/>
    </source>
</evidence>
<dbReference type="EMBL" id="JBHULC010000020">
    <property type="protein sequence ID" value="MFD2522466.1"/>
    <property type="molecule type" value="Genomic_DNA"/>
</dbReference>
<dbReference type="CDD" id="cd07750">
    <property type="entry name" value="PolyPPase_VTC_like"/>
    <property type="match status" value="1"/>
</dbReference>
<name>A0ABW5J9H8_9BACT</name>
<dbReference type="InterPro" id="IPR018966">
    <property type="entry name" value="VTC_domain"/>
</dbReference>
<dbReference type="RefSeq" id="WP_340240846.1">
    <property type="nucleotide sequence ID" value="NZ_JBBEWC010000027.1"/>
</dbReference>
<dbReference type="Pfam" id="PF09359">
    <property type="entry name" value="VTC"/>
    <property type="match status" value="1"/>
</dbReference>
<dbReference type="Gene3D" id="3.20.100.30">
    <property type="entry name" value="VTC, catalytic tunnel domain"/>
    <property type="match status" value="1"/>
</dbReference>
<protein>
    <submittedName>
        <fullName evidence="2">Polyphosphate polymerase domain-containing protein</fullName>
    </submittedName>
</protein>
<organism evidence="2 3">
    <name type="scientific">Emticicia soli</name>
    <dbReference type="NCBI Taxonomy" id="2027878"/>
    <lineage>
        <taxon>Bacteria</taxon>
        <taxon>Pseudomonadati</taxon>
        <taxon>Bacteroidota</taxon>
        <taxon>Cytophagia</taxon>
        <taxon>Cytophagales</taxon>
        <taxon>Leadbetterellaceae</taxon>
        <taxon>Emticicia</taxon>
    </lineage>
</organism>
<dbReference type="InterPro" id="IPR042267">
    <property type="entry name" value="VTC_sf"/>
</dbReference>
<comment type="caution">
    <text evidence="2">The sequence shown here is derived from an EMBL/GenBank/DDBJ whole genome shotgun (WGS) entry which is preliminary data.</text>
</comment>
<gene>
    <name evidence="2" type="ORF">ACFSR2_16325</name>
</gene>
<proteinExistence type="predicted"/>
<dbReference type="Proteomes" id="UP001597510">
    <property type="component" value="Unassembled WGS sequence"/>
</dbReference>
<keyword evidence="3" id="KW-1185">Reference proteome</keyword>
<reference evidence="3" key="1">
    <citation type="journal article" date="2019" name="Int. J. Syst. Evol. Microbiol.">
        <title>The Global Catalogue of Microorganisms (GCM) 10K type strain sequencing project: providing services to taxonomists for standard genome sequencing and annotation.</title>
        <authorList>
            <consortium name="The Broad Institute Genomics Platform"/>
            <consortium name="The Broad Institute Genome Sequencing Center for Infectious Disease"/>
            <person name="Wu L."/>
            <person name="Ma J."/>
        </authorList>
    </citation>
    <scope>NUCLEOTIDE SEQUENCE [LARGE SCALE GENOMIC DNA]</scope>
    <source>
        <strain evidence="3">KCTC 52344</strain>
    </source>
</reference>
<sequence length="271" mass="32159">MKTAYFFDEIENLTHFFEPISLKEMDSVKLMDRVDVKYVIPLQLLPQILQDARENYRILEVANKRLCHYETLYYDTSDLLLYNNHLKKRASRYKIRSRNYVDSNLKFFEIKFKNNKGRTIKTRIKRETIDAQIDLASAAFLEQSTPFYHHDFMGVIWVDYTRITLVNKQSQERLTIDLKLTFRNSQQQKAYPEIAIAEVKQAKSMGSPFIDLMRKYHIRQGSISKYCFGIISLFEDIPHNAFKPHLQKIHKLINQYDFASGTHLYRPVSIV</sequence>
<evidence type="ECO:0000259" key="1">
    <source>
        <dbReference type="Pfam" id="PF09359"/>
    </source>
</evidence>
<evidence type="ECO:0000313" key="2">
    <source>
        <dbReference type="EMBL" id="MFD2522466.1"/>
    </source>
</evidence>
<accession>A0ABW5J9H8</accession>